<dbReference type="SMART" id="SM00382">
    <property type="entry name" value="AAA"/>
    <property type="match status" value="1"/>
</dbReference>
<dbReference type="SUPFAM" id="SSF52540">
    <property type="entry name" value="P-loop containing nucleoside triphosphate hydrolases"/>
    <property type="match status" value="1"/>
</dbReference>
<dbReference type="OrthoDB" id="9808272at2"/>
<reference evidence="5 6" key="2">
    <citation type="journal article" date="2011" name="Stand. Genomic Sci.">
        <title>Complete genome sequence of Mahella australiensis type strain (50-1 BON).</title>
        <authorList>
            <person name="Sikorski J."/>
            <person name="Teshima H."/>
            <person name="Nolan M."/>
            <person name="Lucas S."/>
            <person name="Hammon N."/>
            <person name="Deshpande S."/>
            <person name="Cheng J.F."/>
            <person name="Pitluck S."/>
            <person name="Liolios K."/>
            <person name="Pagani I."/>
            <person name="Ivanova N."/>
            <person name="Huntemann M."/>
            <person name="Mavromatis K."/>
            <person name="Ovchinikova G."/>
            <person name="Pati A."/>
            <person name="Tapia R."/>
            <person name="Han C."/>
            <person name="Goodwin L."/>
            <person name="Chen A."/>
            <person name="Palaniappan K."/>
            <person name="Land M."/>
            <person name="Hauser L."/>
            <person name="Ngatchou-Djao O.D."/>
            <person name="Rohde M."/>
            <person name="Pukall R."/>
            <person name="Spring S."/>
            <person name="Abt B."/>
            <person name="Goker M."/>
            <person name="Detter J.C."/>
            <person name="Woyke T."/>
            <person name="Bristow J."/>
            <person name="Markowitz V."/>
            <person name="Hugenholtz P."/>
            <person name="Eisen J.A."/>
            <person name="Kyrpides N.C."/>
            <person name="Klenk H.P."/>
            <person name="Lapidus A."/>
        </authorList>
    </citation>
    <scope>NUCLEOTIDE SEQUENCE [LARGE SCALE GENOMIC DNA]</scope>
    <source>
        <strain evidence="6">DSM 15567 / CIP 107919 / 50-1 BON</strain>
    </source>
</reference>
<keyword evidence="6" id="KW-1185">Reference proteome</keyword>
<dbReference type="GO" id="GO:0005524">
    <property type="term" value="F:ATP binding"/>
    <property type="evidence" value="ECO:0007669"/>
    <property type="project" value="UniProtKB-KW"/>
</dbReference>
<dbReference type="InterPro" id="IPR027417">
    <property type="entry name" value="P-loop_NTPase"/>
</dbReference>
<proteinExistence type="inferred from homology"/>
<evidence type="ECO:0000313" key="5">
    <source>
        <dbReference type="EMBL" id="AEE96329.1"/>
    </source>
</evidence>
<dbReference type="PANTHER" id="PTHR30258:SF1">
    <property type="entry name" value="PROTEIN TRANSPORT PROTEIN HOFB HOMOLOG"/>
    <property type="match status" value="1"/>
</dbReference>
<dbReference type="RefSeq" id="WP_013780759.1">
    <property type="nucleotide sequence ID" value="NC_015520.1"/>
</dbReference>
<dbReference type="InterPro" id="IPR007831">
    <property type="entry name" value="T2SS_GspE_N"/>
</dbReference>
<dbReference type="HOGENOM" id="CLU_013446_10_1_9"/>
<evidence type="ECO:0000259" key="4">
    <source>
        <dbReference type="PROSITE" id="PS00662"/>
    </source>
</evidence>
<dbReference type="FunFam" id="3.30.300.160:FF:000002">
    <property type="entry name" value="Type II secretion system protein E"/>
    <property type="match status" value="1"/>
</dbReference>
<dbReference type="PANTHER" id="PTHR30258">
    <property type="entry name" value="TYPE II SECRETION SYSTEM PROTEIN GSPE-RELATED"/>
    <property type="match status" value="1"/>
</dbReference>
<dbReference type="InterPro" id="IPR003593">
    <property type="entry name" value="AAA+_ATPase"/>
</dbReference>
<accession>F4A396</accession>
<evidence type="ECO:0000256" key="3">
    <source>
        <dbReference type="ARBA" id="ARBA00022840"/>
    </source>
</evidence>
<dbReference type="Proteomes" id="UP000008457">
    <property type="component" value="Chromosome"/>
</dbReference>
<dbReference type="SUPFAM" id="SSF160246">
    <property type="entry name" value="EspE N-terminal domain-like"/>
    <property type="match status" value="1"/>
</dbReference>
<organism evidence="5 6">
    <name type="scientific">Mahella australiensis (strain DSM 15567 / CIP 107919 / 50-1 BON)</name>
    <dbReference type="NCBI Taxonomy" id="697281"/>
    <lineage>
        <taxon>Bacteria</taxon>
        <taxon>Bacillati</taxon>
        <taxon>Bacillota</taxon>
        <taxon>Clostridia</taxon>
        <taxon>Thermoanaerobacterales</taxon>
        <taxon>Thermoanaerobacterales Family IV. Incertae Sedis</taxon>
        <taxon>Mahella</taxon>
    </lineage>
</organism>
<dbReference type="GO" id="GO:0005886">
    <property type="term" value="C:plasma membrane"/>
    <property type="evidence" value="ECO:0007669"/>
    <property type="project" value="TreeGrafter"/>
</dbReference>
<reference evidence="6" key="1">
    <citation type="submission" date="2010-11" db="EMBL/GenBank/DDBJ databases">
        <title>The complete genome of Mahella australiensis DSM 15567.</title>
        <authorList>
            <consortium name="US DOE Joint Genome Institute (JGI-PGF)"/>
            <person name="Lucas S."/>
            <person name="Copeland A."/>
            <person name="Lapidus A."/>
            <person name="Bruce D."/>
            <person name="Goodwin L."/>
            <person name="Pitluck S."/>
            <person name="Kyrpides N."/>
            <person name="Mavromatis K."/>
            <person name="Pagani I."/>
            <person name="Ivanova N."/>
            <person name="Teshima H."/>
            <person name="Brettin T."/>
            <person name="Detter J.C."/>
            <person name="Han C."/>
            <person name="Tapia R."/>
            <person name="Land M."/>
            <person name="Hauser L."/>
            <person name="Markowitz V."/>
            <person name="Cheng J.-F."/>
            <person name="Hugenholtz P."/>
            <person name="Woyke T."/>
            <person name="Wu D."/>
            <person name="Spring S."/>
            <person name="Pukall R."/>
            <person name="Steenblock K."/>
            <person name="Schneider S."/>
            <person name="Klenk H.-P."/>
            <person name="Eisen J.A."/>
        </authorList>
    </citation>
    <scope>NUCLEOTIDE SEQUENCE [LARGE SCALE GENOMIC DNA]</scope>
    <source>
        <strain evidence="6">DSM 15567 / CIP 107919 / 50-1 BON</strain>
    </source>
</reference>
<evidence type="ECO:0000256" key="2">
    <source>
        <dbReference type="ARBA" id="ARBA00022741"/>
    </source>
</evidence>
<feature type="domain" description="Bacterial type II secretion system protein E" evidence="4">
    <location>
        <begin position="380"/>
        <end position="394"/>
    </location>
</feature>
<dbReference type="STRING" id="697281.Mahau_1132"/>
<dbReference type="Pfam" id="PF05157">
    <property type="entry name" value="MshEN"/>
    <property type="match status" value="1"/>
</dbReference>
<dbReference type="AlphaFoldDB" id="F4A396"/>
<evidence type="ECO:0000256" key="1">
    <source>
        <dbReference type="ARBA" id="ARBA00006611"/>
    </source>
</evidence>
<dbReference type="CDD" id="cd01129">
    <property type="entry name" value="PulE-GspE-like"/>
    <property type="match status" value="1"/>
</dbReference>
<dbReference type="Gene3D" id="3.30.300.160">
    <property type="entry name" value="Type II secretion system, protein E, N-terminal domain"/>
    <property type="match status" value="1"/>
</dbReference>
<keyword evidence="2" id="KW-0547">Nucleotide-binding</keyword>
<keyword evidence="3" id="KW-0067">ATP-binding</keyword>
<dbReference type="FunFam" id="3.30.450.90:FF:000001">
    <property type="entry name" value="Type II secretion system ATPase GspE"/>
    <property type="match status" value="1"/>
</dbReference>
<dbReference type="InterPro" id="IPR001482">
    <property type="entry name" value="T2SS/T4SS_dom"/>
</dbReference>
<name>F4A396_MAHA5</name>
<dbReference type="PROSITE" id="PS00662">
    <property type="entry name" value="T2SP_E"/>
    <property type="match status" value="1"/>
</dbReference>
<dbReference type="EMBL" id="CP002360">
    <property type="protein sequence ID" value="AEE96329.1"/>
    <property type="molecule type" value="Genomic_DNA"/>
</dbReference>
<gene>
    <name evidence="5" type="ordered locus">Mahau_1132</name>
</gene>
<evidence type="ECO:0000313" key="6">
    <source>
        <dbReference type="Proteomes" id="UP000008457"/>
    </source>
</evidence>
<protein>
    <submittedName>
        <fullName evidence="5">Type II secretion system protein E (GspE)</fullName>
    </submittedName>
</protein>
<dbReference type="Gene3D" id="3.40.50.300">
    <property type="entry name" value="P-loop containing nucleotide triphosphate hydrolases"/>
    <property type="match status" value="1"/>
</dbReference>
<comment type="similarity">
    <text evidence="1">Belongs to the GSP E family.</text>
</comment>
<dbReference type="FunFam" id="3.40.50.300:FF:000398">
    <property type="entry name" value="Type IV pilus assembly ATPase PilB"/>
    <property type="match status" value="1"/>
</dbReference>
<dbReference type="eggNOG" id="COG2804">
    <property type="taxonomic scope" value="Bacteria"/>
</dbReference>
<dbReference type="Pfam" id="PF00437">
    <property type="entry name" value="T2SSE"/>
    <property type="match status" value="1"/>
</dbReference>
<sequence>MPRTQKKRLGDLLLESGLITQEQLNTALDIQRRTDDRLGDILVQQGFITERQMFEVLEFQLGIPYVDLDRTFLDIGVVRMVPIQVARTHNAIPVRMDGNMLWLAMSDPLDIIAMDDIHRITDKDVVPMLADAKAIERAIEQYYGDPHAEQAIEEYKREIAATAEEVMNDMDTAEAETAPIIKLINSVIEQAVKIGASDIHIEPMEDEVRIRLRIDGRLQNYLTVPQSFHAPAIARIKIMANLNIAEKRLPQDGRININVLSRDIDLRVSTIPTVNGEKAVMRVLDKTNFLIPKDQLGFDEKHLSEFDKILRAPNGMILVTGPTGSGKSTTLYTMLNELNDPAYNIITIEDPVEYMVDGVNQIQINTKAGLTFASGLRSILRQDPDIIMVGEIRDGETAEIAVRAAITGHVVLSTLHTNDAPGTVVRLIDMGIEPYLVSSSVVAVIAQRLVRRICPQCKETYEPPISQKRMLGIPDDAEVYHGRGCPLCNGTGYKGRQGVFEIMRLTRAHRDAITRRVTTDELRELAVVNGMSTLRDECAKLVLKGITTADEAIATAYGND</sequence>
<dbReference type="Gene3D" id="3.30.450.90">
    <property type="match status" value="1"/>
</dbReference>
<dbReference type="InterPro" id="IPR037257">
    <property type="entry name" value="T2SS_E_N_sf"/>
</dbReference>
<dbReference type="GO" id="GO:0016887">
    <property type="term" value="F:ATP hydrolysis activity"/>
    <property type="evidence" value="ECO:0007669"/>
    <property type="project" value="TreeGrafter"/>
</dbReference>
<dbReference type="KEGG" id="mas:Mahau_1132"/>